<keyword evidence="7 8" id="KW-0539">Nucleus</keyword>
<keyword evidence="2 8" id="KW-0863">Zinc-finger</keyword>
<name>A0A835RIY2_VANPL</name>
<evidence type="ECO:0000259" key="11">
    <source>
        <dbReference type="PROSITE" id="PS50884"/>
    </source>
</evidence>
<proteinExistence type="predicted"/>
<comment type="caution">
    <text evidence="12">The sequence shown here is derived from an EMBL/GenBank/DDBJ whole genome shotgun (WGS) entry which is preliminary data.</text>
</comment>
<dbReference type="GO" id="GO:0003677">
    <property type="term" value="F:DNA binding"/>
    <property type="evidence" value="ECO:0007669"/>
    <property type="project" value="UniProtKB-UniRule"/>
</dbReference>
<keyword evidence="4 9" id="KW-0805">Transcription regulation</keyword>
<reference evidence="12 13" key="1">
    <citation type="journal article" date="2020" name="Nat. Food">
        <title>A phased Vanilla planifolia genome enables genetic improvement of flavour and production.</title>
        <authorList>
            <person name="Hasing T."/>
            <person name="Tang H."/>
            <person name="Brym M."/>
            <person name="Khazi F."/>
            <person name="Huang T."/>
            <person name="Chambers A.H."/>
        </authorList>
    </citation>
    <scope>NUCLEOTIDE SEQUENCE [LARGE SCALE GENOMIC DNA]</scope>
    <source>
        <tissue evidence="12">Leaf</tissue>
    </source>
</reference>
<feature type="compositionally biased region" description="Basic residues" evidence="10">
    <location>
        <begin position="90"/>
        <end position="99"/>
    </location>
</feature>
<dbReference type="InterPro" id="IPR045174">
    <property type="entry name" value="Dof"/>
</dbReference>
<evidence type="ECO:0000256" key="7">
    <source>
        <dbReference type="ARBA" id="ARBA00023242"/>
    </source>
</evidence>
<dbReference type="Proteomes" id="UP000639772">
    <property type="component" value="Unassembled WGS sequence"/>
</dbReference>
<dbReference type="PANTHER" id="PTHR31992">
    <property type="entry name" value="DOF ZINC FINGER PROTEIN DOF1.4-RELATED"/>
    <property type="match status" value="1"/>
</dbReference>
<sequence length="189" mass="21412">MLPQQLQEKMFWLEHSQMQFHAPRASPAEVRWKPALEQAPNCPRCDSPNTKFCYYNNYSLAQPRYLCKGCRRYWTKGGSLRNVPIGGGCRKNRRGKSLHPRQQTSGGLRRAGRGQEDILGDQQRSDELHAVELERGLGKSDTTMEGTGLPAAGGGVEADDDWDVLSMNWEAEFGSMSSYVMDQYLFETF</sequence>
<dbReference type="GO" id="GO:0003700">
    <property type="term" value="F:DNA-binding transcription factor activity"/>
    <property type="evidence" value="ECO:0007669"/>
    <property type="project" value="UniProtKB-UniRule"/>
</dbReference>
<evidence type="ECO:0000256" key="3">
    <source>
        <dbReference type="ARBA" id="ARBA00022833"/>
    </source>
</evidence>
<dbReference type="PROSITE" id="PS50884">
    <property type="entry name" value="ZF_DOF_2"/>
    <property type="match status" value="1"/>
</dbReference>
<keyword evidence="1 9" id="KW-0479">Metal-binding</keyword>
<evidence type="ECO:0000256" key="4">
    <source>
        <dbReference type="ARBA" id="ARBA00023015"/>
    </source>
</evidence>
<dbReference type="GO" id="GO:0008270">
    <property type="term" value="F:zinc ion binding"/>
    <property type="evidence" value="ECO:0007669"/>
    <property type="project" value="UniProtKB-KW"/>
</dbReference>
<evidence type="ECO:0000256" key="6">
    <source>
        <dbReference type="ARBA" id="ARBA00023163"/>
    </source>
</evidence>
<dbReference type="OrthoDB" id="1927254at2759"/>
<accession>A0A835RIY2</accession>
<dbReference type="PROSITE" id="PS01361">
    <property type="entry name" value="ZF_DOF_1"/>
    <property type="match status" value="1"/>
</dbReference>
<comment type="subcellular location">
    <subcellularLocation>
        <location evidence="8 9">Nucleus</location>
    </subcellularLocation>
</comment>
<keyword evidence="3 9" id="KW-0862">Zinc</keyword>
<dbReference type="GO" id="GO:0005634">
    <property type="term" value="C:nucleus"/>
    <property type="evidence" value="ECO:0007669"/>
    <property type="project" value="UniProtKB-SubCell"/>
</dbReference>
<evidence type="ECO:0000313" key="12">
    <source>
        <dbReference type="EMBL" id="KAG0486932.1"/>
    </source>
</evidence>
<dbReference type="EMBL" id="JADCNM010000004">
    <property type="protein sequence ID" value="KAG0486932.1"/>
    <property type="molecule type" value="Genomic_DNA"/>
</dbReference>
<evidence type="ECO:0000256" key="9">
    <source>
        <dbReference type="RuleBase" id="RU369094"/>
    </source>
</evidence>
<evidence type="ECO:0000256" key="5">
    <source>
        <dbReference type="ARBA" id="ARBA00023125"/>
    </source>
</evidence>
<evidence type="ECO:0000256" key="1">
    <source>
        <dbReference type="ARBA" id="ARBA00022723"/>
    </source>
</evidence>
<dbReference type="Pfam" id="PF02701">
    <property type="entry name" value="Zn_ribbon_Dof"/>
    <property type="match status" value="1"/>
</dbReference>
<keyword evidence="5 8" id="KW-0238">DNA-binding</keyword>
<dbReference type="InterPro" id="IPR003851">
    <property type="entry name" value="Znf_Dof"/>
</dbReference>
<comment type="function">
    <text evidence="9">Transcription factor that binds specifically to a 5'-AA[AG]G-3' consensus core sequence.</text>
</comment>
<evidence type="ECO:0000256" key="2">
    <source>
        <dbReference type="ARBA" id="ARBA00022771"/>
    </source>
</evidence>
<feature type="domain" description="Dof-type" evidence="11">
    <location>
        <begin position="40"/>
        <end position="94"/>
    </location>
</feature>
<feature type="region of interest" description="Disordered" evidence="10">
    <location>
        <begin position="90"/>
        <end position="116"/>
    </location>
</feature>
<evidence type="ECO:0000256" key="8">
    <source>
        <dbReference type="PROSITE-ProRule" id="PRU00071"/>
    </source>
</evidence>
<gene>
    <name evidence="12" type="ORF">HPP92_009027</name>
</gene>
<organism evidence="12 13">
    <name type="scientific">Vanilla planifolia</name>
    <name type="common">Vanilla</name>
    <dbReference type="NCBI Taxonomy" id="51239"/>
    <lineage>
        <taxon>Eukaryota</taxon>
        <taxon>Viridiplantae</taxon>
        <taxon>Streptophyta</taxon>
        <taxon>Embryophyta</taxon>
        <taxon>Tracheophyta</taxon>
        <taxon>Spermatophyta</taxon>
        <taxon>Magnoliopsida</taxon>
        <taxon>Liliopsida</taxon>
        <taxon>Asparagales</taxon>
        <taxon>Orchidaceae</taxon>
        <taxon>Vanilloideae</taxon>
        <taxon>Vanilleae</taxon>
        <taxon>Vanilla</taxon>
    </lineage>
</organism>
<dbReference type="AlphaFoldDB" id="A0A835RIY2"/>
<keyword evidence="6 9" id="KW-0804">Transcription</keyword>
<evidence type="ECO:0000256" key="10">
    <source>
        <dbReference type="SAM" id="MobiDB-lite"/>
    </source>
</evidence>
<evidence type="ECO:0000313" key="13">
    <source>
        <dbReference type="Proteomes" id="UP000639772"/>
    </source>
</evidence>
<protein>
    <recommendedName>
        <fullName evidence="9">Dof zinc finger protein</fullName>
    </recommendedName>
</protein>